<gene>
    <name evidence="1" type="ORF">BA896_021540</name>
</gene>
<evidence type="ECO:0000313" key="2">
    <source>
        <dbReference type="Proteomes" id="UP000092634"/>
    </source>
</evidence>
<dbReference type="AlphaFoldDB" id="A0A1E8PJS9"/>
<proteinExistence type="predicted"/>
<protein>
    <submittedName>
        <fullName evidence="1">Uncharacterized protein</fullName>
    </submittedName>
</protein>
<reference evidence="1 2" key="1">
    <citation type="submission" date="2016-10" db="EMBL/GenBank/DDBJ databases">
        <title>Updated version of Genome Assembly of Janthinobacterium lividum ERGS5:01.</title>
        <authorList>
            <person name="Kumar R."/>
            <person name="Acharya V."/>
            <person name="Singh D."/>
        </authorList>
    </citation>
    <scope>NUCLEOTIDE SEQUENCE [LARGE SCALE GENOMIC DNA]</scope>
    <source>
        <strain evidence="1 2">ERGS5:01</strain>
    </source>
</reference>
<name>A0A1E8PJS9_9BURK</name>
<comment type="caution">
    <text evidence="1">The sequence shown here is derived from an EMBL/GenBank/DDBJ whole genome shotgun (WGS) entry which is preliminary data.</text>
</comment>
<evidence type="ECO:0000313" key="1">
    <source>
        <dbReference type="EMBL" id="OFJ46475.1"/>
    </source>
</evidence>
<dbReference type="Proteomes" id="UP000092634">
    <property type="component" value="Unassembled WGS sequence"/>
</dbReference>
<organism evidence="1 2">
    <name type="scientific">Janthinobacterium lividum</name>
    <dbReference type="NCBI Taxonomy" id="29581"/>
    <lineage>
        <taxon>Bacteria</taxon>
        <taxon>Pseudomonadati</taxon>
        <taxon>Pseudomonadota</taxon>
        <taxon>Betaproteobacteria</taxon>
        <taxon>Burkholderiales</taxon>
        <taxon>Oxalobacteraceae</taxon>
        <taxon>Janthinobacterium</taxon>
    </lineage>
</organism>
<dbReference type="EMBL" id="MAQB02000013">
    <property type="protein sequence ID" value="OFJ46475.1"/>
    <property type="molecule type" value="Genomic_DNA"/>
</dbReference>
<sequence>MQLPAKAAAWRIARCGVSRLRQQALQQCHAAPSLVNIFQTAARARPLADAGCLRCAFPCASTATEQSWAQAFNSIKCN</sequence>
<accession>A0A1E8PJS9</accession>